<dbReference type="Gene3D" id="1.10.443.10">
    <property type="entry name" value="Intergrase catalytic core"/>
    <property type="match status" value="1"/>
</dbReference>
<comment type="similarity">
    <text evidence="1">Belongs to the 'phage' integrase family.</text>
</comment>
<dbReference type="SUPFAM" id="SSF56349">
    <property type="entry name" value="DNA breaking-rejoining enzymes"/>
    <property type="match status" value="1"/>
</dbReference>
<dbReference type="Gene3D" id="1.10.150.130">
    <property type="match status" value="1"/>
</dbReference>
<keyword evidence="7" id="KW-1185">Reference proteome</keyword>
<gene>
    <name evidence="6" type="ORF">GEV47_15690</name>
</gene>
<keyword evidence="4" id="KW-0233">DNA recombination</keyword>
<accession>A0A843YXB8</accession>
<feature type="domain" description="Tyr recombinase" evidence="5">
    <location>
        <begin position="124"/>
        <end position="329"/>
    </location>
</feature>
<keyword evidence="3" id="KW-0238">DNA-binding</keyword>
<dbReference type="EMBL" id="WINI01000008">
    <property type="protein sequence ID" value="MQR02118.1"/>
    <property type="molecule type" value="Genomic_DNA"/>
</dbReference>
<proteinExistence type="inferred from homology"/>
<dbReference type="InterPro" id="IPR002104">
    <property type="entry name" value="Integrase_catalytic"/>
</dbReference>
<evidence type="ECO:0000259" key="5">
    <source>
        <dbReference type="PROSITE" id="PS51898"/>
    </source>
</evidence>
<reference evidence="6 7" key="1">
    <citation type="submission" date="2019-10" db="EMBL/GenBank/DDBJ databases">
        <title>Glaciimonas soli sp. nov., a psychrophilic bacterium isolated from the forest soil of a high elevation mountain in Taiwan.</title>
        <authorList>
            <person name="Wang L.-T."/>
            <person name="Shieh W.Y."/>
        </authorList>
    </citation>
    <scope>NUCLEOTIDE SEQUENCE [LARGE SCALE GENOMIC DNA]</scope>
    <source>
        <strain evidence="6 7">GS1</strain>
    </source>
</reference>
<dbReference type="GO" id="GO:0015074">
    <property type="term" value="P:DNA integration"/>
    <property type="evidence" value="ECO:0007669"/>
    <property type="project" value="UniProtKB-KW"/>
</dbReference>
<comment type="caution">
    <text evidence="6">The sequence shown here is derived from an EMBL/GenBank/DDBJ whole genome shotgun (WGS) entry which is preliminary data.</text>
</comment>
<protein>
    <recommendedName>
        <fullName evidence="5">Tyr recombinase domain-containing protein</fullName>
    </recommendedName>
</protein>
<dbReference type="InterPro" id="IPR050090">
    <property type="entry name" value="Tyrosine_recombinase_XerCD"/>
</dbReference>
<evidence type="ECO:0000313" key="7">
    <source>
        <dbReference type="Proteomes" id="UP000451565"/>
    </source>
</evidence>
<evidence type="ECO:0000256" key="1">
    <source>
        <dbReference type="ARBA" id="ARBA00008857"/>
    </source>
</evidence>
<evidence type="ECO:0000256" key="2">
    <source>
        <dbReference type="ARBA" id="ARBA00022908"/>
    </source>
</evidence>
<keyword evidence="2" id="KW-0229">DNA integration</keyword>
<dbReference type="Proteomes" id="UP000451565">
    <property type="component" value="Unassembled WGS sequence"/>
</dbReference>
<dbReference type="GO" id="GO:0003677">
    <property type="term" value="F:DNA binding"/>
    <property type="evidence" value="ECO:0007669"/>
    <property type="project" value="UniProtKB-KW"/>
</dbReference>
<evidence type="ECO:0000256" key="3">
    <source>
        <dbReference type="ARBA" id="ARBA00023125"/>
    </source>
</evidence>
<dbReference type="AlphaFoldDB" id="A0A843YXB8"/>
<dbReference type="RefSeq" id="WP_153235743.1">
    <property type="nucleotide sequence ID" value="NZ_WINI01000008.1"/>
</dbReference>
<sequence>MGNKSKLYGILSTILSENVYQRKNGRVASERTVTAYTEVLNMCFDQLETLGFKLQNPRNLNETHVKALCQFWHGEGRQASTMQEYLSKLRVFSGWVGKNGMVKSLPKYLPDVDKNELKVRKAATKSKSWSENGVDIVEKIRQADALDWRFGLMIRMMLAFGLRRKEVTHNRPWKADRGDKLVIYLGQAKGGRPRDIYIDNAEQRVVLDFVKEKINANEHLGWKTDKRGKKASFKYCIGRYNKSMEKIGITKLKDGVTGHGLRAQYAENAALVAHMIPPTLGGTGGQMPRDELNVTRSQISELLGHSGIRITSSYYGSFGRYVGQDEADRCKKNIDQSLLAVGAINLPAVDATRLQDCLQLVGEMAGIDVEMTPRQAHFLWSDHSQRFGHEWVAPRQGNAEAIEAAATSVVKRV</sequence>
<dbReference type="PANTHER" id="PTHR30349">
    <property type="entry name" value="PHAGE INTEGRASE-RELATED"/>
    <property type="match status" value="1"/>
</dbReference>
<dbReference type="InterPro" id="IPR024456">
    <property type="entry name" value="Integrase_catalytic_putative"/>
</dbReference>
<dbReference type="Pfam" id="PF12835">
    <property type="entry name" value="Integrase_1"/>
    <property type="match status" value="1"/>
</dbReference>
<organism evidence="6 7">
    <name type="scientific">Glaciimonas soli</name>
    <dbReference type="NCBI Taxonomy" id="2590999"/>
    <lineage>
        <taxon>Bacteria</taxon>
        <taxon>Pseudomonadati</taxon>
        <taxon>Pseudomonadota</taxon>
        <taxon>Betaproteobacteria</taxon>
        <taxon>Burkholderiales</taxon>
        <taxon>Oxalobacteraceae</taxon>
        <taxon>Glaciimonas</taxon>
    </lineage>
</organism>
<dbReference type="PANTHER" id="PTHR30349:SF41">
    <property type="entry name" value="INTEGRASE_RECOMBINASE PROTEIN MJ0367-RELATED"/>
    <property type="match status" value="1"/>
</dbReference>
<evidence type="ECO:0000313" key="6">
    <source>
        <dbReference type="EMBL" id="MQR02118.1"/>
    </source>
</evidence>
<dbReference type="PROSITE" id="PS51898">
    <property type="entry name" value="TYR_RECOMBINASE"/>
    <property type="match status" value="1"/>
</dbReference>
<dbReference type="OrthoDB" id="5394387at2"/>
<dbReference type="InterPro" id="IPR013762">
    <property type="entry name" value="Integrase-like_cat_sf"/>
</dbReference>
<dbReference type="GO" id="GO:0006310">
    <property type="term" value="P:DNA recombination"/>
    <property type="evidence" value="ECO:0007669"/>
    <property type="project" value="UniProtKB-KW"/>
</dbReference>
<name>A0A843YXB8_9BURK</name>
<evidence type="ECO:0000256" key="4">
    <source>
        <dbReference type="ARBA" id="ARBA00023172"/>
    </source>
</evidence>
<dbReference type="InterPro" id="IPR010998">
    <property type="entry name" value="Integrase_recombinase_N"/>
</dbReference>
<dbReference type="InterPro" id="IPR011010">
    <property type="entry name" value="DNA_brk_join_enz"/>
</dbReference>